<dbReference type="InterPro" id="IPR000594">
    <property type="entry name" value="ThiF_NAD_FAD-bd"/>
</dbReference>
<dbReference type="SUPFAM" id="SSF69572">
    <property type="entry name" value="Activating enzymes of the ubiquitin-like proteins"/>
    <property type="match status" value="1"/>
</dbReference>
<sequence>MACGVACSARDRGLGSRVSDDDYPLRFGGIGRLYGMAALDRFRAARVAVIGIGGVGSWTVEALARSGIGHLTLVDLDEICVTNVNRQLHAMDGQVGRQKTEAMAERVRAISPTCDVQVLPTFFGEKNAAEILSQGFDYVVDAIDTVRQKSLLLAECKQRGIPVVTCGAAGGRRDPSRIRVADVAHTIHDALLMQVRKQLRSKHGFPKASTGKKAKRFGIEAVFTEEAAVFPQCDGSVSTDKPDGTNLRLSCESGYGTAAPVTATFGLIAASRVLEGLAK</sequence>
<dbReference type="AlphaFoldDB" id="A0A975IZZ7"/>
<reference evidence="2" key="1">
    <citation type="submission" date="2021-04" db="EMBL/GenBank/DDBJ databases">
        <title>Luteolibacter sp. 32A isolated from the skin of an Anderson's salamander (Ambystoma andersonii).</title>
        <authorList>
            <person name="Spergser J."/>
            <person name="Busse H.-J."/>
        </authorList>
    </citation>
    <scope>NUCLEOTIDE SEQUENCE</scope>
    <source>
        <strain evidence="2">32A</strain>
    </source>
</reference>
<keyword evidence="3" id="KW-1185">Reference proteome</keyword>
<organism evidence="2 3">
    <name type="scientific">Luteolibacter ambystomatis</name>
    <dbReference type="NCBI Taxonomy" id="2824561"/>
    <lineage>
        <taxon>Bacteria</taxon>
        <taxon>Pseudomonadati</taxon>
        <taxon>Verrucomicrobiota</taxon>
        <taxon>Verrucomicrobiia</taxon>
        <taxon>Verrucomicrobiales</taxon>
        <taxon>Verrucomicrobiaceae</taxon>
        <taxon>Luteolibacter</taxon>
    </lineage>
</organism>
<dbReference type="GO" id="GO:0061503">
    <property type="term" value="F:tRNA threonylcarbamoyladenosine dehydratase"/>
    <property type="evidence" value="ECO:0007669"/>
    <property type="project" value="TreeGrafter"/>
</dbReference>
<gene>
    <name evidence="2" type="ORF">KBB96_19275</name>
</gene>
<evidence type="ECO:0000313" key="2">
    <source>
        <dbReference type="EMBL" id="QUE50985.1"/>
    </source>
</evidence>
<protein>
    <submittedName>
        <fullName evidence="2">tRNA threonylcarbamoyladenosine dehydratase</fullName>
    </submittedName>
</protein>
<dbReference type="Proteomes" id="UP000676169">
    <property type="component" value="Chromosome"/>
</dbReference>
<dbReference type="PANTHER" id="PTHR43267:SF1">
    <property type="entry name" value="TRNA THREONYLCARBAMOYLADENOSINE DEHYDRATASE"/>
    <property type="match status" value="1"/>
</dbReference>
<dbReference type="Gene3D" id="3.40.50.720">
    <property type="entry name" value="NAD(P)-binding Rossmann-like Domain"/>
    <property type="match status" value="1"/>
</dbReference>
<name>A0A975IZZ7_9BACT</name>
<dbReference type="KEGG" id="lamb:KBB96_19275"/>
<dbReference type="PANTHER" id="PTHR43267">
    <property type="entry name" value="TRNA THREONYLCARBAMOYLADENOSINE DEHYDRATASE"/>
    <property type="match status" value="1"/>
</dbReference>
<dbReference type="GO" id="GO:0061504">
    <property type="term" value="P:cyclic threonylcarbamoyladenosine biosynthetic process"/>
    <property type="evidence" value="ECO:0007669"/>
    <property type="project" value="TreeGrafter"/>
</dbReference>
<dbReference type="CDD" id="cd00755">
    <property type="entry name" value="YgdL_like"/>
    <property type="match status" value="1"/>
</dbReference>
<dbReference type="GO" id="GO:0008641">
    <property type="term" value="F:ubiquitin-like modifier activating enzyme activity"/>
    <property type="evidence" value="ECO:0007669"/>
    <property type="project" value="InterPro"/>
</dbReference>
<evidence type="ECO:0000259" key="1">
    <source>
        <dbReference type="Pfam" id="PF00899"/>
    </source>
</evidence>
<feature type="domain" description="THIF-type NAD/FAD binding fold" evidence="1">
    <location>
        <begin position="33"/>
        <end position="275"/>
    </location>
</feature>
<dbReference type="InterPro" id="IPR035985">
    <property type="entry name" value="Ubiquitin-activating_enz"/>
</dbReference>
<accession>A0A975IZZ7</accession>
<dbReference type="InterPro" id="IPR045886">
    <property type="entry name" value="ThiF/MoeB/HesA"/>
</dbReference>
<dbReference type="EMBL" id="CP073100">
    <property type="protein sequence ID" value="QUE50985.1"/>
    <property type="molecule type" value="Genomic_DNA"/>
</dbReference>
<proteinExistence type="predicted"/>
<dbReference type="Pfam" id="PF00899">
    <property type="entry name" value="ThiF"/>
    <property type="match status" value="1"/>
</dbReference>
<evidence type="ECO:0000313" key="3">
    <source>
        <dbReference type="Proteomes" id="UP000676169"/>
    </source>
</evidence>